<dbReference type="InterPro" id="IPR039455">
    <property type="entry name" value="EPFL"/>
</dbReference>
<feature type="signal peptide" evidence="7">
    <location>
        <begin position="1"/>
        <end position="21"/>
    </location>
</feature>
<dbReference type="GeneID" id="110684344"/>
<dbReference type="EnsemblPlants" id="AUR62009850-RA">
    <property type="protein sequence ID" value="AUR62009850-RA:cds"/>
    <property type="gene ID" value="AUR62009850"/>
</dbReference>
<keyword evidence="3 7" id="KW-0217">Developmental protein</keyword>
<protein>
    <recommendedName>
        <fullName evidence="7">Epidermal patterning factor-like protein</fullName>
    </recommendedName>
</protein>
<keyword evidence="9" id="KW-1185">Reference proteome</keyword>
<evidence type="ECO:0000256" key="2">
    <source>
        <dbReference type="ARBA" id="ARBA00008127"/>
    </source>
</evidence>
<dbReference type="GO" id="GO:0005576">
    <property type="term" value="C:extracellular region"/>
    <property type="evidence" value="ECO:0007669"/>
    <property type="project" value="UniProtKB-SubCell"/>
</dbReference>
<keyword evidence="4 7" id="KW-0964">Secreted</keyword>
<keyword evidence="6" id="KW-1015">Disulfide bond</keyword>
<organism evidence="8 9">
    <name type="scientific">Chenopodium quinoa</name>
    <name type="common">Quinoa</name>
    <dbReference type="NCBI Taxonomy" id="63459"/>
    <lineage>
        <taxon>Eukaryota</taxon>
        <taxon>Viridiplantae</taxon>
        <taxon>Streptophyta</taxon>
        <taxon>Embryophyta</taxon>
        <taxon>Tracheophyta</taxon>
        <taxon>Spermatophyta</taxon>
        <taxon>Magnoliopsida</taxon>
        <taxon>eudicotyledons</taxon>
        <taxon>Gunneridae</taxon>
        <taxon>Pentapetalae</taxon>
        <taxon>Caryophyllales</taxon>
        <taxon>Chenopodiaceae</taxon>
        <taxon>Chenopodioideae</taxon>
        <taxon>Atripliceae</taxon>
        <taxon>Chenopodium</taxon>
    </lineage>
</organism>
<evidence type="ECO:0000256" key="5">
    <source>
        <dbReference type="ARBA" id="ARBA00022729"/>
    </source>
</evidence>
<evidence type="ECO:0000256" key="1">
    <source>
        <dbReference type="ARBA" id="ARBA00004613"/>
    </source>
</evidence>
<dbReference type="Gramene" id="AUR62009850-RA">
    <property type="protein sequence ID" value="AUR62009850-RA:cds"/>
    <property type="gene ID" value="AUR62009850"/>
</dbReference>
<dbReference type="RefSeq" id="XP_021716484.1">
    <property type="nucleotide sequence ID" value="XM_021860792.1"/>
</dbReference>
<evidence type="ECO:0000256" key="6">
    <source>
        <dbReference type="ARBA" id="ARBA00023157"/>
    </source>
</evidence>
<evidence type="ECO:0000256" key="7">
    <source>
        <dbReference type="RuleBase" id="RU367102"/>
    </source>
</evidence>
<feature type="chain" id="PRO_5031587832" description="Epidermal patterning factor-like protein" evidence="7">
    <location>
        <begin position="22"/>
        <end position="122"/>
    </location>
</feature>
<dbReference type="OMA" id="PHYANYQ"/>
<dbReference type="KEGG" id="cqi:110684344"/>
<proteinExistence type="inferred from homology"/>
<keyword evidence="5 7" id="KW-0732">Signal</keyword>
<comment type="function">
    <text evidence="7">Controls stomatal patterning.</text>
</comment>
<dbReference type="Pfam" id="PF17181">
    <property type="entry name" value="EPF"/>
    <property type="match status" value="1"/>
</dbReference>
<evidence type="ECO:0000256" key="4">
    <source>
        <dbReference type="ARBA" id="ARBA00022525"/>
    </source>
</evidence>
<dbReference type="PANTHER" id="PTHR33109:SF3">
    <property type="entry name" value="EPIDERMAL PATTERNING FACTOR-LIKE PROTEIN"/>
    <property type="match status" value="1"/>
</dbReference>
<reference evidence="8" key="2">
    <citation type="submission" date="2021-03" db="UniProtKB">
        <authorList>
            <consortium name="EnsemblPlants"/>
        </authorList>
    </citation>
    <scope>IDENTIFICATION</scope>
</reference>
<dbReference type="Proteomes" id="UP000596660">
    <property type="component" value="Unplaced"/>
</dbReference>
<comment type="similarity">
    <text evidence="2 7">Belongs to the plant cysteine rich small secretory peptide family. Epidermal patterning factor subfamily.</text>
</comment>
<evidence type="ECO:0000313" key="8">
    <source>
        <dbReference type="EnsemblPlants" id="AUR62009850-RA:cds"/>
    </source>
</evidence>
<dbReference type="AlphaFoldDB" id="A0A803LDB1"/>
<comment type="subcellular location">
    <subcellularLocation>
        <location evidence="1 7">Secreted</location>
    </subcellularLocation>
</comment>
<evidence type="ECO:0000256" key="3">
    <source>
        <dbReference type="ARBA" id="ARBA00022473"/>
    </source>
</evidence>
<dbReference type="PANTHER" id="PTHR33109">
    <property type="entry name" value="EPIDERMAL PATTERNING FACTOR-LIKE PROTEIN 4"/>
    <property type="match status" value="1"/>
</dbReference>
<dbReference type="SMR" id="A0A803LDB1"/>
<accession>A0A803LDB1</accession>
<evidence type="ECO:0000313" key="9">
    <source>
        <dbReference type="Proteomes" id="UP000596660"/>
    </source>
</evidence>
<name>A0A803LDB1_CHEQI</name>
<dbReference type="GO" id="GO:0010052">
    <property type="term" value="P:guard cell differentiation"/>
    <property type="evidence" value="ECO:0007669"/>
    <property type="project" value="UniProtKB-UniRule"/>
</dbReference>
<gene>
    <name evidence="8" type="primary">LOC110684344</name>
</gene>
<reference evidence="8" key="1">
    <citation type="journal article" date="2017" name="Nature">
        <title>The genome of Chenopodium quinoa.</title>
        <authorList>
            <person name="Jarvis D.E."/>
            <person name="Ho Y.S."/>
            <person name="Lightfoot D.J."/>
            <person name="Schmoeckel S.M."/>
            <person name="Li B."/>
            <person name="Borm T.J.A."/>
            <person name="Ohyanagi H."/>
            <person name="Mineta K."/>
            <person name="Michell C.T."/>
            <person name="Saber N."/>
            <person name="Kharbatia N.M."/>
            <person name="Rupper R.R."/>
            <person name="Sharp A.R."/>
            <person name="Dally N."/>
            <person name="Boughton B.A."/>
            <person name="Woo Y.H."/>
            <person name="Gao G."/>
            <person name="Schijlen E.G.W.M."/>
            <person name="Guo X."/>
            <person name="Momin A.A."/>
            <person name="Negrao S."/>
            <person name="Al-Babili S."/>
            <person name="Gehring C."/>
            <person name="Roessner U."/>
            <person name="Jung C."/>
            <person name="Murphy K."/>
            <person name="Arold S.T."/>
            <person name="Gojobori T."/>
            <person name="van der Linden C.G."/>
            <person name="van Loo E.N."/>
            <person name="Jellen E.N."/>
            <person name="Maughan P.J."/>
            <person name="Tester M."/>
        </authorList>
    </citation>
    <scope>NUCLEOTIDE SEQUENCE [LARGE SCALE GENOMIC DNA]</scope>
    <source>
        <strain evidence="8">cv. PI 614886</strain>
    </source>
</reference>
<sequence>MRKKLFSTIVLLLQIVAWVPATSRLLIPNHDSSSLISGTGGSPESSQAPCSSIEDLQKLSEAKSYRNELGSRPPNCDHKCDGCNPCVAIQVPTISGGHLGIQYANYEPVSWKCKCGATFYSP</sequence>